<gene>
    <name evidence="1" type="ORF">BV25DRAFT_1918253</name>
</gene>
<organism evidence="1 2">
    <name type="scientific">Artomyces pyxidatus</name>
    <dbReference type="NCBI Taxonomy" id="48021"/>
    <lineage>
        <taxon>Eukaryota</taxon>
        <taxon>Fungi</taxon>
        <taxon>Dikarya</taxon>
        <taxon>Basidiomycota</taxon>
        <taxon>Agaricomycotina</taxon>
        <taxon>Agaricomycetes</taxon>
        <taxon>Russulales</taxon>
        <taxon>Auriscalpiaceae</taxon>
        <taxon>Artomyces</taxon>
    </lineage>
</organism>
<reference evidence="1" key="1">
    <citation type="submission" date="2021-03" db="EMBL/GenBank/DDBJ databases">
        <authorList>
            <consortium name="DOE Joint Genome Institute"/>
            <person name="Ahrendt S."/>
            <person name="Looney B.P."/>
            <person name="Miyauchi S."/>
            <person name="Morin E."/>
            <person name="Drula E."/>
            <person name="Courty P.E."/>
            <person name="Chicoki N."/>
            <person name="Fauchery L."/>
            <person name="Kohler A."/>
            <person name="Kuo A."/>
            <person name="Labutti K."/>
            <person name="Pangilinan J."/>
            <person name="Lipzen A."/>
            <person name="Riley R."/>
            <person name="Andreopoulos W."/>
            <person name="He G."/>
            <person name="Johnson J."/>
            <person name="Barry K.W."/>
            <person name="Grigoriev I.V."/>
            <person name="Nagy L."/>
            <person name="Hibbett D."/>
            <person name="Henrissat B."/>
            <person name="Matheny P.B."/>
            <person name="Labbe J."/>
            <person name="Martin F."/>
        </authorList>
    </citation>
    <scope>NUCLEOTIDE SEQUENCE</scope>
    <source>
        <strain evidence="1">HHB10654</strain>
    </source>
</reference>
<dbReference type="EMBL" id="MU277223">
    <property type="protein sequence ID" value="KAI0059904.1"/>
    <property type="molecule type" value="Genomic_DNA"/>
</dbReference>
<sequence length="484" mass="54481">MPRLRKIELIHKRLAIAGLLIRVSTSVPLQLRVHCIAPSPIEPLGPIEAGRNSDHSVVPDHLVYVAEMVTIDGVGALPEDFVLPCTAPLLETAVLVFGVPHMSSFIRNSTWNTTTLTDNLFGKAVPKLRKLTLHGFAFGWESVPIANLTHLKISTPWKSLSYPLPPYNCLLDYLKSTPNLQLLHIEECLPSRSFVSKPQPIDRRMHVLPPPTAKLNLTCHGNDDILDEFLALLTPRLADHFMMNTPAHRTIRSLRMSADYDYSRHGRIMFVVRGSVVVSDRLHIDDECDIILRLPGDNAETTRTSIPSSVATFLQQSFSSHLETLHILGDLNMGQANWRLFLSRCRAMRRIEYELLFRGRRLAVREIFEVLTPAATAEEPASLRIDSGDDSDLDTIICPHLTRVVLRSVQNLGTIEAMGTNEVLSVVHSAITARKDVGEVLSSFEFYFISYDKLQSQWKMRFEEVVPWVHWVALKSSYGMLSSL</sequence>
<name>A0ACB8STH5_9AGAM</name>
<dbReference type="Proteomes" id="UP000814140">
    <property type="component" value="Unassembled WGS sequence"/>
</dbReference>
<reference evidence="1" key="2">
    <citation type="journal article" date="2022" name="New Phytol.">
        <title>Evolutionary transition to the ectomycorrhizal habit in the genomes of a hyperdiverse lineage of mushroom-forming fungi.</title>
        <authorList>
            <person name="Looney B."/>
            <person name="Miyauchi S."/>
            <person name="Morin E."/>
            <person name="Drula E."/>
            <person name="Courty P.E."/>
            <person name="Kohler A."/>
            <person name="Kuo A."/>
            <person name="LaButti K."/>
            <person name="Pangilinan J."/>
            <person name="Lipzen A."/>
            <person name="Riley R."/>
            <person name="Andreopoulos W."/>
            <person name="He G."/>
            <person name="Johnson J."/>
            <person name="Nolan M."/>
            <person name="Tritt A."/>
            <person name="Barry K.W."/>
            <person name="Grigoriev I.V."/>
            <person name="Nagy L.G."/>
            <person name="Hibbett D."/>
            <person name="Henrissat B."/>
            <person name="Matheny P.B."/>
            <person name="Labbe J."/>
            <person name="Martin F.M."/>
        </authorList>
    </citation>
    <scope>NUCLEOTIDE SEQUENCE</scope>
    <source>
        <strain evidence="1">HHB10654</strain>
    </source>
</reference>
<protein>
    <submittedName>
        <fullName evidence="1">Uncharacterized protein</fullName>
    </submittedName>
</protein>
<keyword evidence="2" id="KW-1185">Reference proteome</keyword>
<evidence type="ECO:0000313" key="2">
    <source>
        <dbReference type="Proteomes" id="UP000814140"/>
    </source>
</evidence>
<proteinExistence type="predicted"/>
<accession>A0ACB8STH5</accession>
<evidence type="ECO:0000313" key="1">
    <source>
        <dbReference type="EMBL" id="KAI0059904.1"/>
    </source>
</evidence>
<comment type="caution">
    <text evidence="1">The sequence shown here is derived from an EMBL/GenBank/DDBJ whole genome shotgun (WGS) entry which is preliminary data.</text>
</comment>